<dbReference type="GeneID" id="10643406"/>
<evidence type="ECO:0000313" key="2">
    <source>
        <dbReference type="EMBL" id="AEF96122.1"/>
    </source>
</evidence>
<dbReference type="AlphaFoldDB" id="F6BC41"/>
<dbReference type="HOGENOM" id="CLU_1801715_0_0_2"/>
<proteinExistence type="inferred from homology"/>
<dbReference type="EMBL" id="CP002737">
    <property type="protein sequence ID" value="AEF96122.1"/>
    <property type="molecule type" value="Genomic_DNA"/>
</dbReference>
<reference evidence="2 3" key="1">
    <citation type="submission" date="2011-05" db="EMBL/GenBank/DDBJ databases">
        <title>Complete sequence of Methanotorris igneus Kol 5.</title>
        <authorList>
            <consortium name="US DOE Joint Genome Institute"/>
            <person name="Lucas S."/>
            <person name="Han J."/>
            <person name="Lapidus A."/>
            <person name="Cheng J.-F."/>
            <person name="Goodwin L."/>
            <person name="Pitluck S."/>
            <person name="Peters L."/>
            <person name="Mikhailova N."/>
            <person name="Chertkov O."/>
            <person name="Han C."/>
            <person name="Tapia R."/>
            <person name="Land M."/>
            <person name="Hauser L."/>
            <person name="Kyrpides N."/>
            <person name="Ivanova N."/>
            <person name="Pagani I."/>
            <person name="Sieprawska-Lupa M."/>
            <person name="Whitman W."/>
            <person name="Woyke T."/>
        </authorList>
    </citation>
    <scope>NUCLEOTIDE SEQUENCE [LARGE SCALE GENOMIC DNA]</scope>
    <source>
        <strain evidence="3">DSM 5666 / JCM 11834 / Kol 5</strain>
    </source>
</reference>
<dbReference type="RefSeq" id="WP_013798729.1">
    <property type="nucleotide sequence ID" value="NC_015562.1"/>
</dbReference>
<evidence type="ECO:0000256" key="1">
    <source>
        <dbReference type="ARBA" id="ARBA00005546"/>
    </source>
</evidence>
<evidence type="ECO:0000313" key="3">
    <source>
        <dbReference type="Proteomes" id="UP000009227"/>
    </source>
</evidence>
<accession>F6BC41</accession>
<dbReference type="Proteomes" id="UP000009227">
    <property type="component" value="Chromosome"/>
</dbReference>
<name>F6BC41_METIK</name>
<gene>
    <name evidence="2" type="ordered locus">Metig_0568</name>
</gene>
<dbReference type="Gene3D" id="3.30.2380.10">
    <property type="entry name" value="CGI121/TPRKB"/>
    <property type="match status" value="1"/>
</dbReference>
<dbReference type="SUPFAM" id="SSF143870">
    <property type="entry name" value="PF0523-like"/>
    <property type="match status" value="1"/>
</dbReference>
<dbReference type="InterPro" id="IPR013926">
    <property type="entry name" value="CGI121/TPRKB"/>
</dbReference>
<dbReference type="STRING" id="880724.Metig_0568"/>
<dbReference type="NCBIfam" id="NF011465">
    <property type="entry name" value="PRK14886.1-1"/>
    <property type="match status" value="1"/>
</dbReference>
<comment type="similarity">
    <text evidence="1">Belongs to the CGI121/TPRKB family.</text>
</comment>
<protein>
    <submittedName>
        <fullName evidence="2">Uncharacterized protein</fullName>
    </submittedName>
</protein>
<organism evidence="3">
    <name type="scientific">Methanotorris igneus (strain DSM 5666 / JCM 11834 / Kol 5)</name>
    <dbReference type="NCBI Taxonomy" id="880724"/>
    <lineage>
        <taxon>Archaea</taxon>
        <taxon>Methanobacteriati</taxon>
        <taxon>Methanobacteriota</taxon>
        <taxon>Methanomada group</taxon>
        <taxon>Methanococci</taxon>
        <taxon>Methanococcales</taxon>
        <taxon>Methanocaldococcaceae</taxon>
        <taxon>Methanotorris</taxon>
    </lineage>
</organism>
<dbReference type="InterPro" id="IPR036504">
    <property type="entry name" value="CGI121/TPRKB_sf"/>
</dbReference>
<sequence>MIIRGIKNAKINQDIFKLKLPFQILNAELIATKKHVLHAINQAKTKKNITNSFWMEILVRASAQRQISNAIKLLGAKDGNVCVVCENEEVLSKVLEIIGGEVDDSVLELNEEKEKKIREAFDIKGFGNVVERVCEKIAIMELRKE</sequence>
<keyword evidence="3" id="KW-1185">Reference proteome</keyword>
<dbReference type="Pfam" id="PF08617">
    <property type="entry name" value="CGI-121"/>
    <property type="match status" value="1"/>
</dbReference>
<dbReference type="OrthoDB" id="69587at2157"/>
<dbReference type="KEGG" id="mig:Metig_0568"/>